<keyword evidence="1" id="KW-0472">Membrane</keyword>
<keyword evidence="1" id="KW-1133">Transmembrane helix</keyword>
<accession>V6S1A3</accession>
<reference evidence="2 3" key="2">
    <citation type="journal article" date="2015" name="Stand. Genomic Sci.">
        <title>High quality draft genomic sequence of Flavobacterium enshiense DK69(T) and comparison among Flavobacterium genomes.</title>
        <authorList>
            <person name="Zeng Z."/>
            <person name="Chen C."/>
            <person name="Du H."/>
            <person name="Wang G."/>
            <person name="Li M."/>
        </authorList>
    </citation>
    <scope>NUCLEOTIDE SEQUENCE [LARGE SCALE GENOMIC DNA]</scope>
    <source>
        <strain evidence="2 3">DK69</strain>
    </source>
</reference>
<feature type="transmembrane region" description="Helical" evidence="1">
    <location>
        <begin position="136"/>
        <end position="161"/>
    </location>
</feature>
<sequence>MGKDKLTKVLALAYVVISLILIYAEYLKYSPLLYVFKPLLMPVLVLMYIRTETKINRYFVLSLFFIWIANICFINAGKTMFIVGAFNTFLSRLFVFLLLIKKFRFPQSTPFIIGTLPFLMLSITVLGLISDSLGQAYIFFIINGALVIAIGGLVMANYFIYSDKVNTYILISVIIATFMQFLVVVDFYYVSIPIFRPMIIAAYSVSQYVFYRSVLMMKNRKKQLNYNASAGI</sequence>
<dbReference type="EMBL" id="JRLZ01000008">
    <property type="protein sequence ID" value="KGO95736.1"/>
    <property type="molecule type" value="Genomic_DNA"/>
</dbReference>
<feature type="transmembrane region" description="Helical" evidence="1">
    <location>
        <begin position="194"/>
        <end position="211"/>
    </location>
</feature>
<keyword evidence="3" id="KW-1185">Reference proteome</keyword>
<feature type="transmembrane region" description="Helical" evidence="1">
    <location>
        <begin position="58"/>
        <end position="76"/>
    </location>
</feature>
<dbReference type="RefSeq" id="WP_023574911.1">
    <property type="nucleotide sequence ID" value="NZ_AVCS01000028.1"/>
</dbReference>
<evidence type="ECO:0000313" key="2">
    <source>
        <dbReference type="EMBL" id="KGO95736.1"/>
    </source>
</evidence>
<keyword evidence="1" id="KW-0812">Transmembrane</keyword>
<dbReference type="OrthoDB" id="1376254at2"/>
<feature type="transmembrane region" description="Helical" evidence="1">
    <location>
        <begin position="82"/>
        <end position="99"/>
    </location>
</feature>
<evidence type="ECO:0008006" key="4">
    <source>
        <dbReference type="Google" id="ProtNLM"/>
    </source>
</evidence>
<feature type="transmembrane region" description="Helical" evidence="1">
    <location>
        <begin position="111"/>
        <end position="130"/>
    </location>
</feature>
<feature type="transmembrane region" description="Helical" evidence="1">
    <location>
        <begin position="9"/>
        <end position="26"/>
    </location>
</feature>
<organism evidence="2 3">
    <name type="scientific">Flavobacterium enshiense DK69</name>
    <dbReference type="NCBI Taxonomy" id="1107311"/>
    <lineage>
        <taxon>Bacteria</taxon>
        <taxon>Pseudomonadati</taxon>
        <taxon>Bacteroidota</taxon>
        <taxon>Flavobacteriia</taxon>
        <taxon>Flavobacteriales</taxon>
        <taxon>Flavobacteriaceae</taxon>
        <taxon>Flavobacterium</taxon>
    </lineage>
</organism>
<evidence type="ECO:0000256" key="1">
    <source>
        <dbReference type="SAM" id="Phobius"/>
    </source>
</evidence>
<proteinExistence type="predicted"/>
<dbReference type="eggNOG" id="ENOG5030YJC">
    <property type="taxonomic scope" value="Bacteria"/>
</dbReference>
<feature type="transmembrane region" description="Helical" evidence="1">
    <location>
        <begin position="168"/>
        <end position="188"/>
    </location>
</feature>
<evidence type="ECO:0000313" key="3">
    <source>
        <dbReference type="Proteomes" id="UP000030149"/>
    </source>
</evidence>
<dbReference type="PATRIC" id="fig|1107311.3.peg.2923"/>
<dbReference type="AlphaFoldDB" id="V6S1A3"/>
<feature type="transmembrane region" description="Helical" evidence="1">
    <location>
        <begin position="32"/>
        <end position="49"/>
    </location>
</feature>
<gene>
    <name evidence="2" type="ORF">Q767_08570</name>
</gene>
<protein>
    <recommendedName>
        <fullName evidence="4">YhhN-like protein</fullName>
    </recommendedName>
</protein>
<dbReference type="STRING" id="1107311.Q767_08570"/>
<reference evidence="3" key="1">
    <citation type="submission" date="2013-09" db="EMBL/GenBank/DDBJ databases">
        <authorList>
            <person name="Zeng Z."/>
            <person name="Chen C."/>
        </authorList>
    </citation>
    <scope>NUCLEOTIDE SEQUENCE [LARGE SCALE GENOMIC DNA]</scope>
    <source>
        <strain evidence="3">DK69</strain>
    </source>
</reference>
<comment type="caution">
    <text evidence="2">The sequence shown here is derived from an EMBL/GenBank/DDBJ whole genome shotgun (WGS) entry which is preliminary data.</text>
</comment>
<name>V6S1A3_9FLAO</name>
<dbReference type="Proteomes" id="UP000030149">
    <property type="component" value="Unassembled WGS sequence"/>
</dbReference>